<evidence type="ECO:0000313" key="3">
    <source>
        <dbReference type="EMBL" id="MBE5035418.1"/>
    </source>
</evidence>
<dbReference type="Pfam" id="PF01076">
    <property type="entry name" value="Mob_Pre"/>
    <property type="match status" value="1"/>
</dbReference>
<dbReference type="InterPro" id="IPR001668">
    <property type="entry name" value="Mob_Pre"/>
</dbReference>
<evidence type="ECO:0000313" key="4">
    <source>
        <dbReference type="Proteomes" id="UP001516588"/>
    </source>
</evidence>
<feature type="compositionally biased region" description="Basic and acidic residues" evidence="2">
    <location>
        <begin position="315"/>
        <end position="324"/>
    </location>
</feature>
<evidence type="ECO:0000256" key="1">
    <source>
        <dbReference type="ARBA" id="ARBA00010657"/>
    </source>
</evidence>
<evidence type="ECO:0000256" key="2">
    <source>
        <dbReference type="SAM" id="MobiDB-lite"/>
    </source>
</evidence>
<dbReference type="Gene3D" id="3.30.930.30">
    <property type="match status" value="1"/>
</dbReference>
<comment type="caution">
    <text evidence="3">The sequence shown here is derived from an EMBL/GenBank/DDBJ whole genome shotgun (WGS) entry which is preliminary data.</text>
</comment>
<protein>
    <submittedName>
        <fullName evidence="3">Plasmid recombination protein</fullName>
    </submittedName>
</protein>
<organism evidence="3 4">
    <name type="scientific">Gallibacter intestinalis</name>
    <dbReference type="NCBI Taxonomy" id="2779356"/>
    <lineage>
        <taxon>Bacteria</taxon>
        <taxon>Bacillati</taxon>
        <taxon>Bacillota</taxon>
        <taxon>Clostridia</taxon>
        <taxon>Eubacteriales</taxon>
        <taxon>Eubacteriaceae</taxon>
        <taxon>Gallibacter</taxon>
    </lineage>
</organism>
<reference evidence="3 4" key="1">
    <citation type="submission" date="2020-10" db="EMBL/GenBank/DDBJ databases">
        <title>ChiBAC.</title>
        <authorList>
            <person name="Zenner C."/>
            <person name="Hitch T.C.A."/>
            <person name="Clavel T."/>
        </authorList>
    </citation>
    <scope>NUCLEOTIDE SEQUENCE [LARGE SCALE GENOMIC DNA]</scope>
    <source>
        <strain evidence="3 4">DSM 108706</strain>
    </source>
</reference>
<feature type="region of interest" description="Disordered" evidence="2">
    <location>
        <begin position="297"/>
        <end position="324"/>
    </location>
</feature>
<feature type="compositionally biased region" description="Basic and acidic residues" evidence="2">
    <location>
        <begin position="297"/>
        <end position="307"/>
    </location>
</feature>
<sequence length="324" mass="37905">MASIKGIKGNPLSHFRHNLRENKTYANKDIDFERIEQNYILSAHGTTSRECMQYYKELTKHVYHRQGKTITTAECVVTLPLDLEEIKEKEFFETSYSFLTHVLFDGDDARCLLANVHRDEAGQPHMHYIFTFPEEDNPKYISFKEKLNVGIEKVESILGANVTELQRQQLHESINAYEHRTDKKRERETIHAIGEILNLDRDNSRKAFLACRRTEPQKYPARLKPKDSFLTKGFFDEFHQKFQAYINDTGLNCTVYKGGGGISFTVDDLKKITAETGQVIIRKEDLQHLQEQAHEHKKEKTIIKDDSDWGSSSWGKERKWERKY</sequence>
<accession>A0ABR9QX00</accession>
<name>A0ABR9QX00_9FIRM</name>
<keyword evidence="4" id="KW-1185">Reference proteome</keyword>
<comment type="similarity">
    <text evidence="1">Belongs to the plasmid mobilization pre family.</text>
</comment>
<dbReference type="Proteomes" id="UP001516588">
    <property type="component" value="Unassembled WGS sequence"/>
</dbReference>
<dbReference type="RefSeq" id="WP_226385064.1">
    <property type="nucleotide sequence ID" value="NZ_JADCKA010000004.1"/>
</dbReference>
<proteinExistence type="inferred from homology"/>
<dbReference type="EMBL" id="JADCKA010000004">
    <property type="protein sequence ID" value="MBE5035418.1"/>
    <property type="molecule type" value="Genomic_DNA"/>
</dbReference>
<gene>
    <name evidence="3" type="ORF">INF20_03870</name>
</gene>